<dbReference type="KEGG" id="brh:RBRH_02931"/>
<organism evidence="1 2">
    <name type="scientific">Mycetohabitans rhizoxinica (strain DSM 19002 / CIP 109453 / HKI 454)</name>
    <name type="common">Paraburkholderia rhizoxinica</name>
    <dbReference type="NCBI Taxonomy" id="882378"/>
    <lineage>
        <taxon>Bacteria</taxon>
        <taxon>Pseudomonadati</taxon>
        <taxon>Pseudomonadota</taxon>
        <taxon>Betaproteobacteria</taxon>
        <taxon>Burkholderiales</taxon>
        <taxon>Burkholderiaceae</taxon>
        <taxon>Mycetohabitans</taxon>
    </lineage>
</organism>
<proteinExistence type="predicted"/>
<evidence type="ECO:0000313" key="1">
    <source>
        <dbReference type="EMBL" id="CBW73536.1"/>
    </source>
</evidence>
<evidence type="ECO:0000313" key="2">
    <source>
        <dbReference type="Proteomes" id="UP000007437"/>
    </source>
</evidence>
<reference evidence="1 2" key="1">
    <citation type="journal article" date="2011" name="J. Bacteriol.">
        <title>Complete genome sequence of Burkholderia rhizoxinica, an endosymbiont of Rhizopus microsporus.</title>
        <authorList>
            <person name="Lackner G."/>
            <person name="Moebius N."/>
            <person name="Partida-Martinez L."/>
            <person name="Hertweck C."/>
        </authorList>
    </citation>
    <scope>NUCLEOTIDE SEQUENCE [LARGE SCALE GENOMIC DNA]</scope>
    <source>
        <strain evidence="2">DSM 19002 / CIP 109453 / HKI 454</strain>
    </source>
</reference>
<dbReference type="AlphaFoldDB" id="E5ASZ2"/>
<accession>E5ASZ2</accession>
<protein>
    <submittedName>
        <fullName evidence="1">Uncharacterized protein</fullName>
    </submittedName>
</protein>
<gene>
    <name evidence="1" type="ordered locus">RBRH_02931</name>
</gene>
<sequence>MPKTQNRGKMMMFLARVLADPAVLTKFQVDQDNLTATSIPIYYNTLEGNQPKTNKNTIHLWQTDGWDTSVQELKTFKIESDQASGPQSFDIDLANVNYLIGYAVGEGKGAVVTTQRLETQGGGKWNVIPAPDTEALSFNMTNVNTTTVSYSFRIPLGTSAEANGDWIGVWKGSTGSYLYDKEKPPISLKSISIDDSYGNDRLTLSNGQQFTSGASYMLGYFKSGYNSSNPTESVRSTLAAIVKFKGP</sequence>
<dbReference type="HOGENOM" id="CLU_1202971_0_0_4"/>
<dbReference type="Proteomes" id="UP000007437">
    <property type="component" value="Chromosome"/>
</dbReference>
<dbReference type="EMBL" id="FR687359">
    <property type="protein sequence ID" value="CBW73536.1"/>
    <property type="molecule type" value="Genomic_DNA"/>
</dbReference>
<name>E5ASZ2_MYCRK</name>
<dbReference type="STRING" id="882378.RBRH_02931"/>